<name>A0A067P9U0_9AGAM</name>
<dbReference type="Proteomes" id="UP000027265">
    <property type="component" value="Unassembled WGS sequence"/>
</dbReference>
<organism evidence="2 3">
    <name type="scientific">Jaapia argillacea MUCL 33604</name>
    <dbReference type="NCBI Taxonomy" id="933084"/>
    <lineage>
        <taxon>Eukaryota</taxon>
        <taxon>Fungi</taxon>
        <taxon>Dikarya</taxon>
        <taxon>Basidiomycota</taxon>
        <taxon>Agaricomycotina</taxon>
        <taxon>Agaricomycetes</taxon>
        <taxon>Agaricomycetidae</taxon>
        <taxon>Jaapiales</taxon>
        <taxon>Jaapiaceae</taxon>
        <taxon>Jaapia</taxon>
    </lineage>
</organism>
<evidence type="ECO:0000313" key="2">
    <source>
        <dbReference type="EMBL" id="KDQ51514.1"/>
    </source>
</evidence>
<dbReference type="EMBL" id="KL197747">
    <property type="protein sequence ID" value="KDQ51514.1"/>
    <property type="molecule type" value="Genomic_DNA"/>
</dbReference>
<sequence length="520" mass="57707">MLSTIDAIHLFNRITPTAHFFISPRYTRNEHGEVVDRADVIERERGLVTDYLRKAGYLQASLWTLRNDPTQVECLTVCMHRPTSSDMLEEAEGVIYYPTPVVTIRYDPAKDLQADATILPPLTRLRLSELPTVEPVRICIDSDTDVASSASYHPNSPTSSLHESDYQPVSPLLSALGDSASASTTNLDLEGRHPRPFNGHPPASPADAPNPRLPTPHPFALAVSAPATHTLEWPSLPTPPNEPTTVNAWGSGWTQEQKASGLKPTRRRDNIDLNAGDVEYGDTPSIGVRRPTIQHPASTPTLVDPFYPPEYQLARSIQKTYKPYSLPYANAKALITFSASIKAKEPDQTQQDWAFGAQIELTVAHEFCGLAMESSLAMESGLAMRLPDQAIDFMANHIFGAPTLSHDLAKVTAWLCSNLTVLNPPPVPGMKELPEWWKEEDILAAVSDFSVFVGTNIEHVDNYRRFWGNLMPARFSPPDSQTGRLLNSRYEMCLDFPIISHYFHPIQLLTIKPDQSSTVL</sequence>
<protein>
    <submittedName>
        <fullName evidence="2">Uncharacterized protein</fullName>
    </submittedName>
</protein>
<proteinExistence type="predicted"/>
<dbReference type="AlphaFoldDB" id="A0A067P9U0"/>
<feature type="region of interest" description="Disordered" evidence="1">
    <location>
        <begin position="274"/>
        <end position="301"/>
    </location>
</feature>
<evidence type="ECO:0000256" key="1">
    <source>
        <dbReference type="SAM" id="MobiDB-lite"/>
    </source>
</evidence>
<dbReference type="InParanoid" id="A0A067P9U0"/>
<keyword evidence="3" id="KW-1185">Reference proteome</keyword>
<dbReference type="HOGENOM" id="CLU_523806_0_0_1"/>
<feature type="compositionally biased region" description="Polar residues" evidence="1">
    <location>
        <begin position="147"/>
        <end position="161"/>
    </location>
</feature>
<reference evidence="3" key="1">
    <citation type="journal article" date="2014" name="Proc. Natl. Acad. Sci. U.S.A.">
        <title>Extensive sampling of basidiomycete genomes demonstrates inadequacy of the white-rot/brown-rot paradigm for wood decay fungi.</title>
        <authorList>
            <person name="Riley R."/>
            <person name="Salamov A.A."/>
            <person name="Brown D.W."/>
            <person name="Nagy L.G."/>
            <person name="Floudas D."/>
            <person name="Held B.W."/>
            <person name="Levasseur A."/>
            <person name="Lombard V."/>
            <person name="Morin E."/>
            <person name="Otillar R."/>
            <person name="Lindquist E.A."/>
            <person name="Sun H."/>
            <person name="LaButti K.M."/>
            <person name="Schmutz J."/>
            <person name="Jabbour D."/>
            <person name="Luo H."/>
            <person name="Baker S.E."/>
            <person name="Pisabarro A.G."/>
            <person name="Walton J.D."/>
            <person name="Blanchette R.A."/>
            <person name="Henrissat B."/>
            <person name="Martin F."/>
            <person name="Cullen D."/>
            <person name="Hibbett D.S."/>
            <person name="Grigoriev I.V."/>
        </authorList>
    </citation>
    <scope>NUCLEOTIDE SEQUENCE [LARGE SCALE GENOMIC DNA]</scope>
    <source>
        <strain evidence="3">MUCL 33604</strain>
    </source>
</reference>
<accession>A0A067P9U0</accession>
<feature type="region of interest" description="Disordered" evidence="1">
    <location>
        <begin position="182"/>
        <end position="215"/>
    </location>
</feature>
<feature type="region of interest" description="Disordered" evidence="1">
    <location>
        <begin position="147"/>
        <end position="166"/>
    </location>
</feature>
<gene>
    <name evidence="2" type="ORF">JAAARDRAFT_198986</name>
</gene>
<evidence type="ECO:0000313" key="3">
    <source>
        <dbReference type="Proteomes" id="UP000027265"/>
    </source>
</evidence>